<dbReference type="InterPro" id="IPR011701">
    <property type="entry name" value="MFS"/>
</dbReference>
<keyword evidence="3 6" id="KW-0812">Transmembrane</keyword>
<keyword evidence="4 6" id="KW-1133">Transmembrane helix</keyword>
<dbReference type="NCBIfam" id="TIGR00901">
    <property type="entry name" value="2A0125"/>
    <property type="match status" value="1"/>
</dbReference>
<keyword evidence="9" id="KW-1185">Reference proteome</keyword>
<keyword evidence="5 6" id="KW-0472">Membrane</keyword>
<evidence type="ECO:0000256" key="3">
    <source>
        <dbReference type="ARBA" id="ARBA00022692"/>
    </source>
</evidence>
<dbReference type="Pfam" id="PF07690">
    <property type="entry name" value="MFS_1"/>
    <property type="match status" value="1"/>
</dbReference>
<reference evidence="9" key="1">
    <citation type="journal article" date="2019" name="Int. J. Syst. Evol. Microbiol.">
        <title>The Global Catalogue of Microorganisms (GCM) 10K type strain sequencing project: providing services to taxonomists for standard genome sequencing and annotation.</title>
        <authorList>
            <consortium name="The Broad Institute Genomics Platform"/>
            <consortium name="The Broad Institute Genome Sequencing Center for Infectious Disease"/>
            <person name="Wu L."/>
            <person name="Ma J."/>
        </authorList>
    </citation>
    <scope>NUCLEOTIDE SEQUENCE [LARGE SCALE GENOMIC DNA]</scope>
    <source>
        <strain evidence="9">DT28</strain>
    </source>
</reference>
<dbReference type="Proteomes" id="UP001595962">
    <property type="component" value="Unassembled WGS sequence"/>
</dbReference>
<organism evidence="8 9">
    <name type="scientific">Rheinheimera marina</name>
    <dbReference type="NCBI Taxonomy" id="1774958"/>
    <lineage>
        <taxon>Bacteria</taxon>
        <taxon>Pseudomonadati</taxon>
        <taxon>Pseudomonadota</taxon>
        <taxon>Gammaproteobacteria</taxon>
        <taxon>Chromatiales</taxon>
        <taxon>Chromatiaceae</taxon>
        <taxon>Rheinheimera</taxon>
    </lineage>
</organism>
<evidence type="ECO:0000256" key="5">
    <source>
        <dbReference type="ARBA" id="ARBA00023136"/>
    </source>
</evidence>
<comment type="caution">
    <text evidence="8">The sequence shown here is derived from an EMBL/GenBank/DDBJ whole genome shotgun (WGS) entry which is preliminary data.</text>
</comment>
<dbReference type="InterPro" id="IPR020846">
    <property type="entry name" value="MFS_dom"/>
</dbReference>
<comment type="subcellular location">
    <subcellularLocation>
        <location evidence="1">Membrane</location>
        <topology evidence="1">Multi-pass membrane protein</topology>
    </subcellularLocation>
</comment>
<evidence type="ECO:0000256" key="2">
    <source>
        <dbReference type="ARBA" id="ARBA00022448"/>
    </source>
</evidence>
<feature type="transmembrane region" description="Helical" evidence="6">
    <location>
        <begin position="298"/>
        <end position="317"/>
    </location>
</feature>
<protein>
    <submittedName>
        <fullName evidence="8">AmpG family muropeptide MFS transporter</fullName>
    </submittedName>
</protein>
<feature type="transmembrane region" description="Helical" evidence="6">
    <location>
        <begin position="95"/>
        <end position="112"/>
    </location>
</feature>
<sequence>MLVPALSLLSSIRSAFELYAQRSVLTVFILGFSSGLPLMLVFGVLSFWLREAGVSREQIGYFSWVVMAYAIKLFWSPLVDHCALPFLNKLGRRRSWLAASQCIIIVAIMAMASTDPQQQLHLMAAYAIALAIASATQDIAIDAYRIESAPGKQQAALAASYLAGYRLAMIFSSAGTLWLAAWFGGHQQNYQLTAWQSTYLVMAGFMLLALLNTLLSPEPQVQSSEVEASVSARTARLQEWLNTAIIGPFLDFFRRNGWNALLILSLIASYRITDVVMGVMANVFYVDMGFSKEEVASVSKVFGVIMTLVGAAVGGVLINSFGILRILLLGAVLSALTNLLFSYLSTQGHQLNLLIGVISMDNLSAGIATSAFIAYLSSLVNLQYTATQYALFSSLMLLLPKFLGGFSGGWVEVLDYDRFFMLTALMGLPAILLCLWLIKKTPQ</sequence>
<dbReference type="EMBL" id="JBHSGB010000009">
    <property type="protein sequence ID" value="MFC4655180.1"/>
    <property type="molecule type" value="Genomic_DNA"/>
</dbReference>
<feature type="transmembrane region" description="Helical" evidence="6">
    <location>
        <begin position="124"/>
        <end position="144"/>
    </location>
</feature>
<proteinExistence type="predicted"/>
<evidence type="ECO:0000256" key="6">
    <source>
        <dbReference type="SAM" id="Phobius"/>
    </source>
</evidence>
<feature type="transmembrane region" description="Helical" evidence="6">
    <location>
        <begin position="24"/>
        <end position="47"/>
    </location>
</feature>
<feature type="domain" description="Major facilitator superfamily (MFS) profile" evidence="7">
    <location>
        <begin position="23"/>
        <end position="442"/>
    </location>
</feature>
<dbReference type="PANTHER" id="PTHR12778">
    <property type="entry name" value="SOLUTE CARRIER FAMILY 33 ACETYL-COA TRANSPORTER -RELATED"/>
    <property type="match status" value="1"/>
</dbReference>
<evidence type="ECO:0000256" key="4">
    <source>
        <dbReference type="ARBA" id="ARBA00022989"/>
    </source>
</evidence>
<name>A0ABV9JLU4_9GAMM</name>
<evidence type="ECO:0000259" key="7">
    <source>
        <dbReference type="PROSITE" id="PS50850"/>
    </source>
</evidence>
<feature type="transmembrane region" description="Helical" evidence="6">
    <location>
        <begin position="260"/>
        <end position="286"/>
    </location>
</feature>
<feature type="transmembrane region" description="Helical" evidence="6">
    <location>
        <begin position="164"/>
        <end position="185"/>
    </location>
</feature>
<feature type="transmembrane region" description="Helical" evidence="6">
    <location>
        <begin position="419"/>
        <end position="438"/>
    </location>
</feature>
<dbReference type="RefSeq" id="WP_377333570.1">
    <property type="nucleotide sequence ID" value="NZ_JBHSGB010000009.1"/>
</dbReference>
<dbReference type="InterPro" id="IPR036259">
    <property type="entry name" value="MFS_trans_sf"/>
</dbReference>
<feature type="transmembrane region" description="Helical" evidence="6">
    <location>
        <begin position="389"/>
        <end position="407"/>
    </location>
</feature>
<dbReference type="SUPFAM" id="SSF103473">
    <property type="entry name" value="MFS general substrate transporter"/>
    <property type="match status" value="1"/>
</dbReference>
<feature type="transmembrane region" description="Helical" evidence="6">
    <location>
        <begin position="197"/>
        <end position="215"/>
    </location>
</feature>
<feature type="transmembrane region" description="Helical" evidence="6">
    <location>
        <begin position="353"/>
        <end position="377"/>
    </location>
</feature>
<dbReference type="PROSITE" id="PS50850">
    <property type="entry name" value="MFS"/>
    <property type="match status" value="1"/>
</dbReference>
<evidence type="ECO:0000313" key="8">
    <source>
        <dbReference type="EMBL" id="MFC4655180.1"/>
    </source>
</evidence>
<accession>A0ABV9JLU4</accession>
<dbReference type="PANTHER" id="PTHR12778:SF10">
    <property type="entry name" value="MAJOR FACILITATOR SUPERFAMILY DOMAIN-CONTAINING PROTEIN 3"/>
    <property type="match status" value="1"/>
</dbReference>
<evidence type="ECO:0000313" key="9">
    <source>
        <dbReference type="Proteomes" id="UP001595962"/>
    </source>
</evidence>
<evidence type="ECO:0000256" key="1">
    <source>
        <dbReference type="ARBA" id="ARBA00004141"/>
    </source>
</evidence>
<dbReference type="Gene3D" id="1.20.1250.20">
    <property type="entry name" value="MFS general substrate transporter like domains"/>
    <property type="match status" value="2"/>
</dbReference>
<feature type="transmembrane region" description="Helical" evidence="6">
    <location>
        <begin position="323"/>
        <end position="341"/>
    </location>
</feature>
<keyword evidence="2" id="KW-0813">Transport</keyword>
<gene>
    <name evidence="8" type="ORF">ACFO3I_09160</name>
</gene>
<dbReference type="InterPro" id="IPR004752">
    <property type="entry name" value="AmpG_permease/AT-1"/>
</dbReference>